<evidence type="ECO:0000313" key="2">
    <source>
        <dbReference type="Proteomes" id="UP000199074"/>
    </source>
</evidence>
<protein>
    <submittedName>
        <fullName evidence="1">Uncharacterized protein</fullName>
    </submittedName>
</protein>
<organism evidence="1 2">
    <name type="scientific">Devosia crocina</name>
    <dbReference type="NCBI Taxonomy" id="429728"/>
    <lineage>
        <taxon>Bacteria</taxon>
        <taxon>Pseudomonadati</taxon>
        <taxon>Pseudomonadota</taxon>
        <taxon>Alphaproteobacteria</taxon>
        <taxon>Hyphomicrobiales</taxon>
        <taxon>Devosiaceae</taxon>
        <taxon>Devosia</taxon>
    </lineage>
</organism>
<dbReference type="EMBL" id="FPCK01000002">
    <property type="protein sequence ID" value="SFV34688.1"/>
    <property type="molecule type" value="Genomic_DNA"/>
</dbReference>
<gene>
    <name evidence="1" type="ORF">SAMN05216456_1965</name>
</gene>
<dbReference type="RefSeq" id="WP_092424070.1">
    <property type="nucleotide sequence ID" value="NZ_FPCK01000002.1"/>
</dbReference>
<sequence length="145" mass="16065">MNRRGFLATASGAVLAAPFLTRTTLAAEPRVRLRELYNNDMSFTEFATENEGIRVAIEGFMAPPLKADSSFYVLTNRPMAVCPFCSDAAEWPNDILAVYAQRVVNVIPFNVKIITRGTLSLGTYTDPELGFVSRVRLMDAVQERA</sequence>
<dbReference type="Proteomes" id="UP000199074">
    <property type="component" value="Unassembled WGS sequence"/>
</dbReference>
<reference evidence="1 2" key="1">
    <citation type="submission" date="2016-10" db="EMBL/GenBank/DDBJ databases">
        <authorList>
            <person name="de Groot N.N."/>
        </authorList>
    </citation>
    <scope>NUCLEOTIDE SEQUENCE [LARGE SCALE GENOMIC DNA]</scope>
    <source>
        <strain evidence="1 2">IPL20</strain>
    </source>
</reference>
<dbReference type="STRING" id="429728.SAMN05216456_1965"/>
<accession>A0A1I7NJ63</accession>
<dbReference type="OrthoDB" id="2583024at2"/>
<proteinExistence type="predicted"/>
<dbReference type="AlphaFoldDB" id="A0A1I7NJ63"/>
<keyword evidence="2" id="KW-1185">Reference proteome</keyword>
<name>A0A1I7NJ63_9HYPH</name>
<evidence type="ECO:0000313" key="1">
    <source>
        <dbReference type="EMBL" id="SFV34688.1"/>
    </source>
</evidence>